<dbReference type="PROSITE" id="PS52016">
    <property type="entry name" value="TONB_DEPENDENT_REC_3"/>
    <property type="match status" value="1"/>
</dbReference>
<evidence type="ECO:0000256" key="5">
    <source>
        <dbReference type="ARBA" id="ARBA00022692"/>
    </source>
</evidence>
<comment type="subcellular location">
    <subcellularLocation>
        <location evidence="1 11">Cell outer membrane</location>
        <topology evidence="1 11">Multi-pass membrane protein</topology>
    </subcellularLocation>
</comment>
<keyword evidence="5 11" id="KW-0812">Transmembrane</keyword>
<dbReference type="GO" id="GO:0009279">
    <property type="term" value="C:cell outer membrane"/>
    <property type="evidence" value="ECO:0007669"/>
    <property type="project" value="UniProtKB-SubCell"/>
</dbReference>
<dbReference type="PANTHER" id="PTHR32552">
    <property type="entry name" value="FERRICHROME IRON RECEPTOR-RELATED"/>
    <property type="match status" value="1"/>
</dbReference>
<keyword evidence="7" id="KW-0406">Ion transport</keyword>
<dbReference type="InterPro" id="IPR012910">
    <property type="entry name" value="Plug_dom"/>
</dbReference>
<evidence type="ECO:0000256" key="7">
    <source>
        <dbReference type="ARBA" id="ARBA00023065"/>
    </source>
</evidence>
<organism evidence="16 17">
    <name type="scientific">Rhodothalassium salexigens DSM 2132</name>
    <dbReference type="NCBI Taxonomy" id="1188247"/>
    <lineage>
        <taxon>Bacteria</taxon>
        <taxon>Pseudomonadati</taxon>
        <taxon>Pseudomonadota</taxon>
        <taxon>Alphaproteobacteria</taxon>
        <taxon>Rhodothalassiales</taxon>
        <taxon>Rhodothalassiaceae</taxon>
        <taxon>Rhodothalassium</taxon>
    </lineage>
</organism>
<accession>A0A4V2SP55</accession>
<keyword evidence="8 12" id="KW-0798">TonB box</keyword>
<keyword evidence="9 11" id="KW-0472">Membrane</keyword>
<evidence type="ECO:0000259" key="15">
    <source>
        <dbReference type="Pfam" id="PF07715"/>
    </source>
</evidence>
<feature type="chain" id="PRO_5020198630" evidence="13">
    <location>
        <begin position="26"/>
        <end position="835"/>
    </location>
</feature>
<proteinExistence type="inferred from homology"/>
<keyword evidence="2 11" id="KW-0813">Transport</keyword>
<keyword evidence="10 11" id="KW-0998">Cell outer membrane</keyword>
<protein>
    <submittedName>
        <fullName evidence="16">Iron complex outermembrane receptor protein</fullName>
    </submittedName>
</protein>
<keyword evidence="16" id="KW-0675">Receptor</keyword>
<evidence type="ECO:0000313" key="16">
    <source>
        <dbReference type="EMBL" id="TCP33876.1"/>
    </source>
</evidence>
<evidence type="ECO:0000259" key="14">
    <source>
        <dbReference type="Pfam" id="PF00593"/>
    </source>
</evidence>
<dbReference type="OrthoDB" id="9760333at2"/>
<dbReference type="Gene3D" id="2.40.170.20">
    <property type="entry name" value="TonB-dependent receptor, beta-barrel domain"/>
    <property type="match status" value="2"/>
</dbReference>
<evidence type="ECO:0000256" key="11">
    <source>
        <dbReference type="PROSITE-ProRule" id="PRU01360"/>
    </source>
</evidence>
<dbReference type="SUPFAM" id="SSF56935">
    <property type="entry name" value="Porins"/>
    <property type="match status" value="1"/>
</dbReference>
<sequence length="835" mass="90656">MEKRQVASALCATASVLALSSPGWAQGQAQAADEPVVADQAKTFEEIVVTARRFAETAQSVPATVSVLSSATLESADVERIEDFIALTPGVTLVDASEVGDTQVNIRGINGARDAEASFAFIIDGILYTNPAAFNREFTNLQQIEILKGPQGALYGRNAAAGAIIVTTEMPGNQFEVFGEASYAEDNTVTLASSISGALVEDQLFARLSGDFRRTDGYYRNDFQDNRPIVDDFKNWNVRGRLVWEPDARLSVDTKLRYGQVSGAALSFNGVFALPGLAQALSSPLLFEDVNDHEFVFQGNIDPLNEQQALEVSVKTDAEFDFATLTVWALYSDIDNDLTADGTSGAFGFFNQDATCRASTQALFEAGVALPAPQFIGPTPEFPTSFFGPYTPTTCDGTQYQVRNQQDVSVEARLEGDLFDGQVRWLGGGYFLDLEREVGVNLGIDDGVGITRRLFVPQDQLNATEQLVHDRFNTTVLAVFGQVAYAPTADFEASVALRYDREKREVTNLVPAGARTRFVDFNGPPFDGGAPLNPGLSPIINPTGEIPDKERTFEQVQPKISLRYDILPELTAFASWGIGFKSGGFNNQGAGATVDLFFNQPLNAGVTIFDTFEKETSSAFEAGLKGDAFGGRVRFETAGFYTNVDDMQFFEFFVGPYGLLRVVSNIDDVRIWGAEGQVTWRPIDALTFVAGGAVIESEIKANRSRPDTVGNKSPYTADYTVNLAAEYNQPVGGGLELFTRLDGTITGPTWFHTVQGQERPSLFGPADYSRTRRDAFATLDARVGVRGEGWSATVFGSNLTNTDILEEVIPAPEFGGSFASPGALRRLGFEVSFRY</sequence>
<dbReference type="InterPro" id="IPR036942">
    <property type="entry name" value="Beta-barrel_TonB_sf"/>
</dbReference>
<dbReference type="InParanoid" id="A0A4V2SP55"/>
<feature type="signal peptide" evidence="13">
    <location>
        <begin position="1"/>
        <end position="25"/>
    </location>
</feature>
<keyword evidence="13" id="KW-0732">Signal</keyword>
<evidence type="ECO:0000256" key="13">
    <source>
        <dbReference type="SAM" id="SignalP"/>
    </source>
</evidence>
<name>A0A4V2SP55_RHOSA</name>
<feature type="domain" description="TonB-dependent receptor plug" evidence="15">
    <location>
        <begin position="58"/>
        <end position="163"/>
    </location>
</feature>
<evidence type="ECO:0000256" key="12">
    <source>
        <dbReference type="RuleBase" id="RU003357"/>
    </source>
</evidence>
<dbReference type="GO" id="GO:0006826">
    <property type="term" value="P:iron ion transport"/>
    <property type="evidence" value="ECO:0007669"/>
    <property type="project" value="UniProtKB-KW"/>
</dbReference>
<evidence type="ECO:0000256" key="9">
    <source>
        <dbReference type="ARBA" id="ARBA00023136"/>
    </source>
</evidence>
<dbReference type="RefSeq" id="WP_132708544.1">
    <property type="nucleotide sequence ID" value="NZ_JACIGF010000006.1"/>
</dbReference>
<gene>
    <name evidence="16" type="ORF">EV659_10634</name>
</gene>
<evidence type="ECO:0000256" key="8">
    <source>
        <dbReference type="ARBA" id="ARBA00023077"/>
    </source>
</evidence>
<keyword evidence="6" id="KW-0408">Iron</keyword>
<dbReference type="Proteomes" id="UP000295399">
    <property type="component" value="Unassembled WGS sequence"/>
</dbReference>
<evidence type="ECO:0000256" key="10">
    <source>
        <dbReference type="ARBA" id="ARBA00023237"/>
    </source>
</evidence>
<evidence type="ECO:0000256" key="1">
    <source>
        <dbReference type="ARBA" id="ARBA00004571"/>
    </source>
</evidence>
<dbReference type="AlphaFoldDB" id="A0A4V2SP55"/>
<evidence type="ECO:0000256" key="4">
    <source>
        <dbReference type="ARBA" id="ARBA00022496"/>
    </source>
</evidence>
<dbReference type="PANTHER" id="PTHR32552:SF81">
    <property type="entry name" value="TONB-DEPENDENT OUTER MEMBRANE RECEPTOR"/>
    <property type="match status" value="1"/>
</dbReference>
<comment type="caution">
    <text evidence="16">The sequence shown here is derived from an EMBL/GenBank/DDBJ whole genome shotgun (WGS) entry which is preliminary data.</text>
</comment>
<evidence type="ECO:0000256" key="6">
    <source>
        <dbReference type="ARBA" id="ARBA00023004"/>
    </source>
</evidence>
<dbReference type="InterPro" id="IPR000531">
    <property type="entry name" value="Beta-barrel_TonB"/>
</dbReference>
<keyword evidence="17" id="KW-1185">Reference proteome</keyword>
<dbReference type="InterPro" id="IPR039426">
    <property type="entry name" value="TonB-dep_rcpt-like"/>
</dbReference>
<reference evidence="16 17" key="1">
    <citation type="submission" date="2019-03" db="EMBL/GenBank/DDBJ databases">
        <title>Genomic Encyclopedia of Type Strains, Phase IV (KMG-IV): sequencing the most valuable type-strain genomes for metagenomic binning, comparative biology and taxonomic classification.</title>
        <authorList>
            <person name="Goeker M."/>
        </authorList>
    </citation>
    <scope>NUCLEOTIDE SEQUENCE [LARGE SCALE GENOMIC DNA]</scope>
    <source>
        <strain evidence="16 17">DSM 2132</strain>
    </source>
</reference>
<dbReference type="Pfam" id="PF00593">
    <property type="entry name" value="TonB_dep_Rec_b-barrel"/>
    <property type="match status" value="1"/>
</dbReference>
<keyword evidence="4" id="KW-0410">Iron transport</keyword>
<evidence type="ECO:0000313" key="17">
    <source>
        <dbReference type="Proteomes" id="UP000295399"/>
    </source>
</evidence>
<dbReference type="Pfam" id="PF07715">
    <property type="entry name" value="Plug"/>
    <property type="match status" value="1"/>
</dbReference>
<evidence type="ECO:0000256" key="2">
    <source>
        <dbReference type="ARBA" id="ARBA00022448"/>
    </source>
</evidence>
<keyword evidence="3 11" id="KW-1134">Transmembrane beta strand</keyword>
<feature type="domain" description="TonB-dependent receptor-like beta-barrel" evidence="14">
    <location>
        <begin position="388"/>
        <end position="799"/>
    </location>
</feature>
<comment type="similarity">
    <text evidence="11 12">Belongs to the TonB-dependent receptor family.</text>
</comment>
<evidence type="ECO:0000256" key="3">
    <source>
        <dbReference type="ARBA" id="ARBA00022452"/>
    </source>
</evidence>
<dbReference type="EMBL" id="SLXO01000006">
    <property type="protein sequence ID" value="TCP33876.1"/>
    <property type="molecule type" value="Genomic_DNA"/>
</dbReference>